<dbReference type="PROSITE" id="PS50850">
    <property type="entry name" value="MFS"/>
    <property type="match status" value="1"/>
</dbReference>
<reference evidence="8" key="1">
    <citation type="submission" date="2025-08" db="UniProtKB">
        <authorList>
            <consortium name="Ensembl"/>
        </authorList>
    </citation>
    <scope>IDENTIFICATION</scope>
</reference>
<dbReference type="InterPro" id="IPR020846">
    <property type="entry name" value="MFS_dom"/>
</dbReference>
<feature type="transmembrane region" description="Helical" evidence="6">
    <location>
        <begin position="218"/>
        <end position="237"/>
    </location>
</feature>
<feature type="transmembrane region" description="Helical" evidence="6">
    <location>
        <begin position="137"/>
        <end position="160"/>
    </location>
</feature>
<dbReference type="PIRSF" id="PIRSF002808">
    <property type="entry name" value="Hexose_phosphate_transp"/>
    <property type="match status" value="1"/>
</dbReference>
<proteinExistence type="inferred from homology"/>
<comment type="similarity">
    <text evidence="2">Belongs to the major facilitator superfamily. Organophosphate:Pi antiporter (OPA) (TC 2.A.1.4) family.</text>
</comment>
<feature type="transmembrane region" description="Helical" evidence="6">
    <location>
        <begin position="301"/>
        <end position="320"/>
    </location>
</feature>
<feature type="transmembrane region" description="Helical" evidence="6">
    <location>
        <begin position="327"/>
        <end position="351"/>
    </location>
</feature>
<protein>
    <recommendedName>
        <fullName evidence="7">Major facilitator superfamily (MFS) profile domain-containing protein</fullName>
    </recommendedName>
</protein>
<comment type="subcellular location">
    <subcellularLocation>
        <location evidence="1">Endomembrane system</location>
        <topology evidence="1">Multi-pass membrane protein</topology>
    </subcellularLocation>
</comment>
<dbReference type="InterPro" id="IPR011701">
    <property type="entry name" value="MFS"/>
</dbReference>
<dbReference type="Pfam" id="PF07690">
    <property type="entry name" value="MFS_1"/>
    <property type="match status" value="1"/>
</dbReference>
<feature type="transmembrane region" description="Helical" evidence="6">
    <location>
        <begin position="363"/>
        <end position="382"/>
    </location>
</feature>
<feature type="transmembrane region" description="Helical" evidence="6">
    <location>
        <begin position="78"/>
        <end position="97"/>
    </location>
</feature>
<dbReference type="PANTHER" id="PTHR43826">
    <property type="entry name" value="GLUCOSE-6-PHOSPHATE EXCHANGER SLC37A4"/>
    <property type="match status" value="1"/>
</dbReference>
<dbReference type="Proteomes" id="UP000261620">
    <property type="component" value="Unplaced"/>
</dbReference>
<dbReference type="SUPFAM" id="SSF103473">
    <property type="entry name" value="MFS general substrate transporter"/>
    <property type="match status" value="1"/>
</dbReference>
<dbReference type="OMA" id="RWFMGAG"/>
<reference evidence="8" key="2">
    <citation type="submission" date="2025-09" db="UniProtKB">
        <authorList>
            <consortium name="Ensembl"/>
        </authorList>
    </citation>
    <scope>IDENTIFICATION</scope>
</reference>
<evidence type="ECO:0000313" key="8">
    <source>
        <dbReference type="Ensembl" id="ENSMMOP00000007574.1"/>
    </source>
</evidence>
<dbReference type="Gene3D" id="1.20.1250.20">
    <property type="entry name" value="MFS general substrate transporter like domains"/>
    <property type="match status" value="2"/>
</dbReference>
<dbReference type="GO" id="GO:0061513">
    <property type="term" value="F:glucose 6-phosphate:phosphate antiporter activity"/>
    <property type="evidence" value="ECO:0007669"/>
    <property type="project" value="TreeGrafter"/>
</dbReference>
<feature type="transmembrane region" description="Helical" evidence="6">
    <location>
        <begin position="167"/>
        <end position="187"/>
    </location>
</feature>
<dbReference type="GO" id="GO:0005789">
    <property type="term" value="C:endoplasmic reticulum membrane"/>
    <property type="evidence" value="ECO:0007669"/>
    <property type="project" value="TreeGrafter"/>
</dbReference>
<evidence type="ECO:0000256" key="6">
    <source>
        <dbReference type="SAM" id="Phobius"/>
    </source>
</evidence>
<dbReference type="InterPro" id="IPR021159">
    <property type="entry name" value="Sugar-P_transporter_CS"/>
</dbReference>
<dbReference type="InterPro" id="IPR051337">
    <property type="entry name" value="OPA_Antiporter"/>
</dbReference>
<evidence type="ECO:0000256" key="3">
    <source>
        <dbReference type="ARBA" id="ARBA00022692"/>
    </source>
</evidence>
<evidence type="ECO:0000256" key="4">
    <source>
        <dbReference type="ARBA" id="ARBA00022989"/>
    </source>
</evidence>
<evidence type="ECO:0000313" key="9">
    <source>
        <dbReference type="Proteomes" id="UP000261620"/>
    </source>
</evidence>
<dbReference type="CDD" id="cd17343">
    <property type="entry name" value="MFS_SLC37A4"/>
    <property type="match status" value="1"/>
</dbReference>
<dbReference type="PROSITE" id="PS00942">
    <property type="entry name" value="GLPT"/>
    <property type="match status" value="1"/>
</dbReference>
<sequence>MGATGYSYYRVAIFCCMFIGYSLYFFNRKTFSFVMPSVMEEIELDRDDLGMITSSQTMAYAISKFISGVLSDQISARWLFSIGLFLVGGINIAFSWSSTVSMFSLLWFINGLGQGCGWPPCGKVLRKWFEPSQFGTWWSVLSCSMNLAGSLGPVLVIVVLQYYDWRTILAMSGAVCAAFSFVCLVFVKNEPKDVGLPNIEAVAKKGSKGNSESTLSEFLLSPFLWVLSLGYLVVFGVKTAATDWGQLFLMQEKGQTALVGSTYMSALEVGGFVGSLASGLITDRAVARQGLSTHGNPRHGLLILMMAGMYVSMHLFRVTITPEIPKIWILSLGAVFGFSSYGPIALFGVIASESAPSHFCGTSHAVVALMANVGAFMAGLPFSTIAKQHSWDMAFWIAEVIMGLTTIAFFLVRNMRTKMGRIAEKID</sequence>
<keyword evidence="4 6" id="KW-1133">Transmembrane helix</keyword>
<accession>A0A3Q3WFK3</accession>
<name>A0A3Q3WFK3_MOLML</name>
<evidence type="ECO:0000259" key="7">
    <source>
        <dbReference type="PROSITE" id="PS50850"/>
    </source>
</evidence>
<feature type="transmembrane region" description="Helical" evidence="6">
    <location>
        <begin position="6"/>
        <end position="26"/>
    </location>
</feature>
<dbReference type="GO" id="GO:0035435">
    <property type="term" value="P:phosphate ion transmembrane transport"/>
    <property type="evidence" value="ECO:0007669"/>
    <property type="project" value="TreeGrafter"/>
</dbReference>
<dbReference type="STRING" id="94237.ENSMMOP00000007574"/>
<dbReference type="AlphaFoldDB" id="A0A3Q3WFK3"/>
<dbReference type="InterPro" id="IPR036259">
    <property type="entry name" value="MFS_trans_sf"/>
</dbReference>
<feature type="domain" description="Major facilitator superfamily (MFS) profile" evidence="7">
    <location>
        <begin position="13"/>
        <end position="417"/>
    </location>
</feature>
<feature type="transmembrane region" description="Helical" evidence="6">
    <location>
        <begin position="394"/>
        <end position="412"/>
    </location>
</feature>
<evidence type="ECO:0000256" key="2">
    <source>
        <dbReference type="ARBA" id="ARBA00009598"/>
    </source>
</evidence>
<keyword evidence="9" id="KW-1185">Reference proteome</keyword>
<keyword evidence="3 6" id="KW-0812">Transmembrane</keyword>
<dbReference type="Ensembl" id="ENSMMOT00000007716.1">
    <property type="protein sequence ID" value="ENSMMOP00000007574.1"/>
    <property type="gene ID" value="ENSMMOG00000005892.1"/>
</dbReference>
<evidence type="ECO:0000256" key="5">
    <source>
        <dbReference type="ARBA" id="ARBA00023136"/>
    </source>
</evidence>
<dbReference type="PANTHER" id="PTHR43826:SF10">
    <property type="entry name" value="GLUCOSE-6-PHOSPHATE EXCHANGER SLC37A4"/>
    <property type="match status" value="1"/>
</dbReference>
<evidence type="ECO:0000256" key="1">
    <source>
        <dbReference type="ARBA" id="ARBA00004127"/>
    </source>
</evidence>
<keyword evidence="5 6" id="KW-0472">Membrane</keyword>
<organism evidence="8 9">
    <name type="scientific">Mola mola</name>
    <name type="common">Ocean sunfish</name>
    <name type="synonym">Tetraodon mola</name>
    <dbReference type="NCBI Taxonomy" id="94237"/>
    <lineage>
        <taxon>Eukaryota</taxon>
        <taxon>Metazoa</taxon>
        <taxon>Chordata</taxon>
        <taxon>Craniata</taxon>
        <taxon>Vertebrata</taxon>
        <taxon>Euteleostomi</taxon>
        <taxon>Actinopterygii</taxon>
        <taxon>Neopterygii</taxon>
        <taxon>Teleostei</taxon>
        <taxon>Neoteleostei</taxon>
        <taxon>Acanthomorphata</taxon>
        <taxon>Eupercaria</taxon>
        <taxon>Tetraodontiformes</taxon>
        <taxon>Molidae</taxon>
        <taxon>Mola</taxon>
    </lineage>
</organism>
<dbReference type="FunFam" id="1.20.1250.20:FF:000111">
    <property type="entry name" value="Solute carrier family 37 member 4"/>
    <property type="match status" value="1"/>
</dbReference>
<dbReference type="InterPro" id="IPR000849">
    <property type="entry name" value="Sugar_P_transporter"/>
</dbReference>